<dbReference type="InterPro" id="IPR011989">
    <property type="entry name" value="ARM-like"/>
</dbReference>
<keyword evidence="2" id="KW-0963">Cytoplasm</keyword>
<evidence type="ECO:0008006" key="11">
    <source>
        <dbReference type="Google" id="ProtNLM"/>
    </source>
</evidence>
<dbReference type="Gene3D" id="2.130.10.10">
    <property type="entry name" value="YVTN repeat-like/Quinoprotein amine dehydrogenase"/>
    <property type="match status" value="2"/>
</dbReference>
<dbReference type="OrthoDB" id="538223at2759"/>
<evidence type="ECO:0000259" key="8">
    <source>
        <dbReference type="PROSITE" id="PS51396"/>
    </source>
</evidence>
<dbReference type="GO" id="GO:0005737">
    <property type="term" value="C:cytoplasm"/>
    <property type="evidence" value="ECO:0007669"/>
    <property type="project" value="UniProtKB-SubCell"/>
</dbReference>
<dbReference type="PROSITE" id="PS51396">
    <property type="entry name" value="PUL"/>
    <property type="match status" value="1"/>
</dbReference>
<dbReference type="GO" id="GO:0043161">
    <property type="term" value="P:proteasome-mediated ubiquitin-dependent protein catabolic process"/>
    <property type="evidence" value="ECO:0007669"/>
    <property type="project" value="TreeGrafter"/>
</dbReference>
<evidence type="ECO:0000256" key="3">
    <source>
        <dbReference type="ARBA" id="ARBA00022574"/>
    </source>
</evidence>
<dbReference type="PANTHER" id="PTHR19849:SF0">
    <property type="entry name" value="PHOSPHOLIPASE A-2-ACTIVATING PROTEIN"/>
    <property type="match status" value="1"/>
</dbReference>
<dbReference type="Pfam" id="PF08324">
    <property type="entry name" value="PUL"/>
    <property type="match status" value="1"/>
</dbReference>
<accession>A0A7J6M408</accession>
<feature type="region of interest" description="Disordered" evidence="6">
    <location>
        <begin position="472"/>
        <end position="517"/>
    </location>
</feature>
<feature type="domain" description="PFU" evidence="7">
    <location>
        <begin position="384"/>
        <end position="482"/>
    </location>
</feature>
<dbReference type="InterPro" id="IPR015943">
    <property type="entry name" value="WD40/YVTN_repeat-like_dom_sf"/>
</dbReference>
<organism evidence="9 10">
    <name type="scientific">Perkinsus olseni</name>
    <name type="common">Perkinsus atlanticus</name>
    <dbReference type="NCBI Taxonomy" id="32597"/>
    <lineage>
        <taxon>Eukaryota</taxon>
        <taxon>Sar</taxon>
        <taxon>Alveolata</taxon>
        <taxon>Perkinsozoa</taxon>
        <taxon>Perkinsea</taxon>
        <taxon>Perkinsida</taxon>
        <taxon>Perkinsidae</taxon>
        <taxon>Perkinsus</taxon>
    </lineage>
</organism>
<feature type="repeat" description="WD" evidence="5">
    <location>
        <begin position="11"/>
        <end position="42"/>
    </location>
</feature>
<dbReference type="Gene3D" id="1.25.10.10">
    <property type="entry name" value="Leucine-rich Repeat Variant"/>
    <property type="match status" value="1"/>
</dbReference>
<protein>
    <recommendedName>
        <fullName evidence="11">Phospholipase A-2-activating protein</fullName>
    </recommendedName>
</protein>
<evidence type="ECO:0000256" key="2">
    <source>
        <dbReference type="ARBA" id="ARBA00022490"/>
    </source>
</evidence>
<dbReference type="GO" id="GO:0043130">
    <property type="term" value="F:ubiquitin binding"/>
    <property type="evidence" value="ECO:0007669"/>
    <property type="project" value="TreeGrafter"/>
</dbReference>
<feature type="domain" description="PUL" evidence="8">
    <location>
        <begin position="519"/>
        <end position="768"/>
    </location>
</feature>
<dbReference type="SUPFAM" id="SSF50978">
    <property type="entry name" value="WD40 repeat-like"/>
    <property type="match status" value="1"/>
</dbReference>
<comment type="subcellular location">
    <subcellularLocation>
        <location evidence="1">Cytoplasm</location>
    </subcellularLocation>
</comment>
<dbReference type="EMBL" id="JABAHT010000078">
    <property type="protein sequence ID" value="KAF4666227.1"/>
    <property type="molecule type" value="Genomic_DNA"/>
</dbReference>
<dbReference type="Pfam" id="PF09070">
    <property type="entry name" value="PFU"/>
    <property type="match status" value="1"/>
</dbReference>
<dbReference type="InterPro" id="IPR001680">
    <property type="entry name" value="WD40_rpt"/>
</dbReference>
<evidence type="ECO:0000259" key="7">
    <source>
        <dbReference type="PROSITE" id="PS51394"/>
    </source>
</evidence>
<sequence>MEPDYEIGQQLEGHSGDVRCLTVLPDQTILSGSLDKSVIVWKKNEEANGRYTMVAEHTHHEGYVYCLASVASSTADAAQSYISGSKDQSIVHVRVSDGVVLWRVLKAHDGAVSSVARKSGTRVLSGGWDGMVKCWRLDGSADEPEWKGEAGSYAVAVGVSSDGKLCFTGAQDGVIKFWKVADGTLLGSVPHAHEDIIRAFAVDSASGSFASISNDCMVKVWPAPEEKLDGSGYVLPSSANSAMTLTGHSGFVFGCDWKFGVLTTASDDRNVKFWKPQESSTPTGNSLLHPGTVWCVKEISEGVVVSGCSDGIVRIWTNNVDLMAPLEERESLKSLAEASAAEAAGKGASAVPLDSVPDISTMSSARGRKNGEVKMFRQGDEVIACQWASGVWQKIGVVTGKADKKQYAGDQYFPAGSYDYVFDVEMGSAERMAQLPYNNGDNPLVVAEKFCAREQIDKSNIHQIMEFIKTNTSGGSASANTSSTPPSPPTQSTTPAAQAGAASGPPPPEGGAAPAHHMKHFPLMDPILFKEAKFDPMKKKLTELNNAIPEGNKAKLTADEMSSLDALIEVLKSPSRNKKFLYESTYTLWSRLLPTWTPEQGLFVGVDLARMMLLEENGADVFKSADRGLTYVQMASKYLRDPSTASSPLSICCARFLANMAAFSTTRTVLCDMAPKVVLPAVSCAVTQSTNKHTRIACASVLVNVSEAVTDKALGLGYKSVAPFIIGTFKQIDLNDFEILYRVSHGSRENYTLFVRLAVYGSALIALH</sequence>
<evidence type="ECO:0000256" key="1">
    <source>
        <dbReference type="ARBA" id="ARBA00004496"/>
    </source>
</evidence>
<evidence type="ECO:0000313" key="9">
    <source>
        <dbReference type="EMBL" id="KAF4666227.1"/>
    </source>
</evidence>
<evidence type="ECO:0000256" key="4">
    <source>
        <dbReference type="ARBA" id="ARBA00022737"/>
    </source>
</evidence>
<dbReference type="InterPro" id="IPR015155">
    <property type="entry name" value="PFU"/>
</dbReference>
<dbReference type="PROSITE" id="PS50294">
    <property type="entry name" value="WD_REPEATS_REGION"/>
    <property type="match status" value="1"/>
</dbReference>
<name>A0A7J6M408_PEROL</name>
<dbReference type="AlphaFoldDB" id="A0A7J6M408"/>
<feature type="repeat" description="WD" evidence="5">
    <location>
        <begin position="105"/>
        <end position="138"/>
    </location>
</feature>
<evidence type="ECO:0000256" key="5">
    <source>
        <dbReference type="PROSITE-ProRule" id="PRU00221"/>
    </source>
</evidence>
<reference evidence="9 10" key="1">
    <citation type="submission" date="2020-04" db="EMBL/GenBank/DDBJ databases">
        <title>Perkinsus olseni comparative genomics.</title>
        <authorList>
            <person name="Bogema D.R."/>
        </authorList>
    </citation>
    <scope>NUCLEOTIDE SEQUENCE [LARGE SCALE GENOMIC DNA]</scope>
    <source>
        <strain evidence="9">ATCC PRA-179</strain>
    </source>
</reference>
<dbReference type="PROSITE" id="PS51394">
    <property type="entry name" value="PFU"/>
    <property type="match status" value="1"/>
</dbReference>
<dbReference type="InterPro" id="IPR036322">
    <property type="entry name" value="WD40_repeat_dom_sf"/>
</dbReference>
<gene>
    <name evidence="9" type="ORF">FOZ61_010044</name>
</gene>
<keyword evidence="4" id="KW-0677">Repeat</keyword>
<dbReference type="Pfam" id="PF00400">
    <property type="entry name" value="WD40"/>
    <property type="match status" value="5"/>
</dbReference>
<evidence type="ECO:0000256" key="6">
    <source>
        <dbReference type="SAM" id="MobiDB-lite"/>
    </source>
</evidence>
<dbReference type="GO" id="GO:0005634">
    <property type="term" value="C:nucleus"/>
    <property type="evidence" value="ECO:0007669"/>
    <property type="project" value="TreeGrafter"/>
</dbReference>
<dbReference type="SMART" id="SM00320">
    <property type="entry name" value="WD40"/>
    <property type="match status" value="7"/>
</dbReference>
<dbReference type="PROSITE" id="PS50082">
    <property type="entry name" value="WD_REPEATS_2"/>
    <property type="match status" value="2"/>
</dbReference>
<dbReference type="PANTHER" id="PTHR19849">
    <property type="entry name" value="PHOSPHOLIPASE A-2-ACTIVATING PROTEIN"/>
    <property type="match status" value="1"/>
</dbReference>
<dbReference type="GO" id="GO:0010992">
    <property type="term" value="P:ubiquitin recycling"/>
    <property type="evidence" value="ECO:0007669"/>
    <property type="project" value="TreeGrafter"/>
</dbReference>
<dbReference type="Gene3D" id="3.10.20.870">
    <property type="entry name" value="PFU (PLAA family ubiquitin binding), C-terminal domain"/>
    <property type="match status" value="1"/>
</dbReference>
<proteinExistence type="predicted"/>
<evidence type="ECO:0000313" key="10">
    <source>
        <dbReference type="Proteomes" id="UP000570595"/>
    </source>
</evidence>
<comment type="caution">
    <text evidence="9">The sequence shown here is derived from an EMBL/GenBank/DDBJ whole genome shotgun (WGS) entry which is preliminary data.</text>
</comment>
<feature type="compositionally biased region" description="Low complexity" evidence="6">
    <location>
        <begin position="472"/>
        <end position="503"/>
    </location>
</feature>
<dbReference type="InterPro" id="IPR013535">
    <property type="entry name" value="PUL_dom"/>
</dbReference>
<dbReference type="Proteomes" id="UP000570595">
    <property type="component" value="Unassembled WGS sequence"/>
</dbReference>
<keyword evidence="3 5" id="KW-0853">WD repeat</keyword>
<dbReference type="InterPro" id="IPR038122">
    <property type="entry name" value="PFU_sf"/>
</dbReference>